<sequence>MADCDLCGVGRPTLCPLKVHVQRFYSAYPKGMWMNLCEECTEATHDSFQLNSEKSGNKCQLCGKKGEQLYAVEIRIPDFSEPYYKEDERALCADCLQAGEDAYNRRQKE</sequence>
<evidence type="ECO:0000313" key="2">
    <source>
        <dbReference type="Proteomes" id="UP000315423"/>
    </source>
</evidence>
<dbReference type="EMBL" id="QYBA01000027">
    <property type="protein sequence ID" value="TKY92394.1"/>
    <property type="molecule type" value="Genomic_DNA"/>
</dbReference>
<feature type="non-terminal residue" evidence="1">
    <location>
        <position position="109"/>
    </location>
</feature>
<accession>A0AC61SDC6</accession>
<comment type="caution">
    <text evidence="1">The sequence shown here is derived from an EMBL/GenBank/DDBJ whole genome shotgun (WGS) entry which is preliminary data.</text>
</comment>
<evidence type="ECO:0000313" key="1">
    <source>
        <dbReference type="EMBL" id="TKY92394.1"/>
    </source>
</evidence>
<gene>
    <name evidence="1" type="ORF">C5S46_00855</name>
</gene>
<organism evidence="1 2">
    <name type="scientific">Candidatus Methanomarinus sp</name>
    <dbReference type="NCBI Taxonomy" id="3386244"/>
    <lineage>
        <taxon>Archaea</taxon>
        <taxon>Methanobacteriati</taxon>
        <taxon>Methanobacteriota</taxon>
        <taxon>Stenosarchaea group</taxon>
        <taxon>Methanomicrobia</taxon>
        <taxon>Methanosarcinales</taxon>
        <taxon>ANME-2 cluster</taxon>
        <taxon>Candidatus Methanocomedenaceae</taxon>
        <taxon>Candidatus Methanomarinus</taxon>
    </lineage>
</organism>
<protein>
    <submittedName>
        <fullName evidence="1">F420H2 dehydrogenase</fullName>
    </submittedName>
</protein>
<name>A0AC61SDC6_9EURY</name>
<reference evidence="1" key="1">
    <citation type="submission" date="2018-09" db="EMBL/GenBank/DDBJ databases">
        <title>A genomic encyclopedia of anaerobic methanotrophic archaea.</title>
        <authorList>
            <person name="Skennerton C.T."/>
            <person name="Chadwick G.L."/>
            <person name="Laso-Perez R."/>
            <person name="Leu A.O."/>
            <person name="Speth D.R."/>
            <person name="Yu H."/>
            <person name="Morgan-Lang C."/>
            <person name="Hatzenpichler R."/>
            <person name="Goudeau D."/>
            <person name="Malmstrom R."/>
            <person name="Woyke T."/>
            <person name="Hallam S."/>
            <person name="Tyson G.W."/>
            <person name="Wegener G."/>
            <person name="Boetius A."/>
            <person name="Orphan V.J."/>
        </authorList>
    </citation>
    <scope>NUCLEOTIDE SEQUENCE</scope>
    <source>
        <strain evidence="1">CONS3730D10UFb2</strain>
    </source>
</reference>
<proteinExistence type="predicted"/>
<dbReference type="Proteomes" id="UP000315423">
    <property type="component" value="Unassembled WGS sequence"/>
</dbReference>